<organism evidence="2 3">
    <name type="scientific">Leptospira bouyouniensis</name>
    <dbReference type="NCBI Taxonomy" id="2484911"/>
    <lineage>
        <taxon>Bacteria</taxon>
        <taxon>Pseudomonadati</taxon>
        <taxon>Spirochaetota</taxon>
        <taxon>Spirochaetia</taxon>
        <taxon>Leptospirales</taxon>
        <taxon>Leptospiraceae</taxon>
        <taxon>Leptospira</taxon>
    </lineage>
</organism>
<dbReference type="NCBIfam" id="NF047706">
    <property type="entry name" value="LIC12611_phage_tail"/>
    <property type="match status" value="1"/>
</dbReference>
<keyword evidence="1" id="KW-0472">Membrane</keyword>
<feature type="transmembrane region" description="Helical" evidence="1">
    <location>
        <begin position="361"/>
        <end position="386"/>
    </location>
</feature>
<evidence type="ECO:0000313" key="2">
    <source>
        <dbReference type="EMBL" id="TGL06499.1"/>
    </source>
</evidence>
<dbReference type="AlphaFoldDB" id="A0A7I0INZ3"/>
<keyword evidence="1" id="KW-0812">Transmembrane</keyword>
<feature type="transmembrane region" description="Helical" evidence="1">
    <location>
        <begin position="457"/>
        <end position="475"/>
    </location>
</feature>
<name>A0A7I0INZ3_9LEPT</name>
<proteinExistence type="predicted"/>
<evidence type="ECO:0000256" key="1">
    <source>
        <dbReference type="SAM" id="Phobius"/>
    </source>
</evidence>
<evidence type="ECO:0000313" key="3">
    <source>
        <dbReference type="Proteomes" id="UP000297641"/>
    </source>
</evidence>
<protein>
    <submittedName>
        <fullName evidence="2">Uncharacterized protein</fullName>
    </submittedName>
</protein>
<dbReference type="EMBL" id="RQFT01000008">
    <property type="protein sequence ID" value="TGL06499.1"/>
    <property type="molecule type" value="Genomic_DNA"/>
</dbReference>
<dbReference type="Proteomes" id="UP000297641">
    <property type="component" value="Unassembled WGS sequence"/>
</dbReference>
<accession>A0A7I0INZ3</accession>
<keyword evidence="1" id="KW-1133">Transmembrane helix</keyword>
<comment type="caution">
    <text evidence="2">The sequence shown here is derived from an EMBL/GenBank/DDBJ whole genome shotgun (WGS) entry which is preliminary data.</text>
</comment>
<feature type="transmembrane region" description="Helical" evidence="1">
    <location>
        <begin position="392"/>
        <end position="413"/>
    </location>
</feature>
<gene>
    <name evidence="2" type="ORF">EHQ43_08800</name>
</gene>
<sequence>MSLRSLNIEINLAGDAGEEMSALDERVAEIKDQFGDLIDRVDLFSIEAANSIEDFGSSIADNIANKSNPQIAEMARLLGKTETEVAKLISQTKNDLKLDEDLMNAAKAAGLSDKEFAKLNQTLGKTKESANGVGSLLKAVAATGAIAFMSSFASSSLDAYTALEKERTMLVNLAEDQYPKLENSINKAMAASGGLESEGSLKEAANAALKMGASVDFVSNSLSGMQQAAAVTGGSLGGMMEQAQSAILTGSAKLFKENGAIFSQYREQFKAIGTGADQTSIKLREALVTKALSENTALTEQYGKHMQTAGARAQVFSQRMGDLKETIGELINNAIAPFQVAIIPILNYFTDAEKGTARVGFALLVLAPVIGTIMVAALKAMAVAAWTAMAPFLPFIAIALAVGAAIAAVVFVVQDLIEWMDGGESIIGDFLGPFKDFDLAKLFKGMLDRVLNLVRTYGKWIIIAMFPVSALFFFWDEIVAFISGIPDKIVGFFSSMKDKIKSLLKDILPESFISGLKSIGIDLGSNSERVNDAIITKDGKVIHTHPDDNLYAFKSLPGASGGSDSSSTKGSARGQVGGINFKIEIEKVILGNGSVQEDAYKFLEMIESLMDEKLAPKLRKLLGIPEVEY</sequence>
<dbReference type="RefSeq" id="WP_135770862.1">
    <property type="nucleotide sequence ID" value="NZ_RQFT01000008.1"/>
</dbReference>
<reference evidence="2 3" key="1">
    <citation type="journal article" date="2019" name="PLoS Negl. Trop. Dis.">
        <title>Revisiting the worldwide diversity of Leptospira species in the environment.</title>
        <authorList>
            <person name="Vincent A.T."/>
            <person name="Schiettekatte O."/>
            <person name="Bourhy P."/>
            <person name="Veyrier F.J."/>
            <person name="Picardeau M."/>
        </authorList>
    </citation>
    <scope>NUCLEOTIDE SEQUENCE [LARGE SCALE GENOMIC DNA]</scope>
    <source>
        <strain evidence="2 3">201800273</strain>
    </source>
</reference>